<reference evidence="3 4" key="1">
    <citation type="submission" date="2019-01" db="EMBL/GenBank/DDBJ databases">
        <title>A draft genome assembly of the solar-powered sea slug Elysia chlorotica.</title>
        <authorList>
            <person name="Cai H."/>
            <person name="Li Q."/>
            <person name="Fang X."/>
            <person name="Li J."/>
            <person name="Curtis N.E."/>
            <person name="Altenburger A."/>
            <person name="Shibata T."/>
            <person name="Feng M."/>
            <person name="Maeda T."/>
            <person name="Schwartz J.A."/>
            <person name="Shigenobu S."/>
            <person name="Lundholm N."/>
            <person name="Nishiyama T."/>
            <person name="Yang H."/>
            <person name="Hasebe M."/>
            <person name="Li S."/>
            <person name="Pierce S.K."/>
            <person name="Wang J."/>
        </authorList>
    </citation>
    <scope>NUCLEOTIDE SEQUENCE [LARGE SCALE GENOMIC DNA]</scope>
    <source>
        <strain evidence="3">EC2010</strain>
        <tissue evidence="3">Whole organism of an adult</tissue>
    </source>
</reference>
<organism evidence="3 4">
    <name type="scientific">Elysia chlorotica</name>
    <name type="common">Eastern emerald elysia</name>
    <name type="synonym">Sea slug</name>
    <dbReference type="NCBI Taxonomy" id="188477"/>
    <lineage>
        <taxon>Eukaryota</taxon>
        <taxon>Metazoa</taxon>
        <taxon>Spiralia</taxon>
        <taxon>Lophotrochozoa</taxon>
        <taxon>Mollusca</taxon>
        <taxon>Gastropoda</taxon>
        <taxon>Heterobranchia</taxon>
        <taxon>Euthyneura</taxon>
        <taxon>Panpulmonata</taxon>
        <taxon>Sacoglossa</taxon>
        <taxon>Placobranchoidea</taxon>
        <taxon>Plakobranchidae</taxon>
        <taxon>Elysia</taxon>
    </lineage>
</organism>
<dbReference type="InterPro" id="IPR009125">
    <property type="entry name" value="ATPMK"/>
</dbReference>
<evidence type="ECO:0000256" key="2">
    <source>
        <dbReference type="SAM" id="Phobius"/>
    </source>
</evidence>
<dbReference type="EMBL" id="RQTK01001354">
    <property type="protein sequence ID" value="RUS70678.1"/>
    <property type="molecule type" value="Genomic_DNA"/>
</dbReference>
<feature type="region of interest" description="Disordered" evidence="1">
    <location>
        <begin position="57"/>
        <end position="89"/>
    </location>
</feature>
<dbReference type="Proteomes" id="UP000271974">
    <property type="component" value="Unassembled WGS sequence"/>
</dbReference>
<gene>
    <name evidence="3" type="ORF">EGW08_021554</name>
</gene>
<evidence type="ECO:0000256" key="1">
    <source>
        <dbReference type="SAM" id="MobiDB-lite"/>
    </source>
</evidence>
<keyword evidence="2" id="KW-0472">Membrane</keyword>
<evidence type="ECO:0000313" key="3">
    <source>
        <dbReference type="EMBL" id="RUS70678.1"/>
    </source>
</evidence>
<proteinExistence type="predicted"/>
<dbReference type="Pfam" id="PF14960">
    <property type="entry name" value="ATP_synth_reg"/>
    <property type="match status" value="1"/>
</dbReference>
<comment type="caution">
    <text evidence="3">The sequence shown here is derived from an EMBL/GenBank/DDBJ whole genome shotgun (WGS) entry which is preliminary data.</text>
</comment>
<keyword evidence="4" id="KW-1185">Reference proteome</keyword>
<keyword evidence="2" id="KW-0812">Transmembrane</keyword>
<feature type="transmembrane region" description="Helical" evidence="2">
    <location>
        <begin position="29"/>
        <end position="48"/>
    </location>
</feature>
<name>A0A433SNB3_ELYCH</name>
<sequence length="89" mass="9891">MAGDFMSEAEAKEKGLNRSFNSYTLRGRFNWVAVTYGSIFGLIALYKIKKMLFPPPEKPYVRSSSPNRGQQGPGSPPQTRASRNCGCRS</sequence>
<accession>A0A433SNB3</accession>
<dbReference type="AlphaFoldDB" id="A0A433SNB3"/>
<protein>
    <submittedName>
        <fullName evidence="3">Uncharacterized protein</fullName>
    </submittedName>
</protein>
<keyword evidence="2" id="KW-1133">Transmembrane helix</keyword>
<evidence type="ECO:0000313" key="4">
    <source>
        <dbReference type="Proteomes" id="UP000271974"/>
    </source>
</evidence>
<dbReference type="OrthoDB" id="6128216at2759"/>